<dbReference type="Proteomes" id="UP000808349">
    <property type="component" value="Unassembled WGS sequence"/>
</dbReference>
<dbReference type="EMBL" id="JADKFW010000007">
    <property type="protein sequence ID" value="MBK9718063.1"/>
    <property type="molecule type" value="Genomic_DNA"/>
</dbReference>
<protein>
    <recommendedName>
        <fullName evidence="3">Transporter</fullName>
    </recommendedName>
</protein>
<gene>
    <name evidence="1" type="ORF">IPO85_11235</name>
</gene>
<organism evidence="1 2">
    <name type="scientific">Candidatus Defluviibacterium haderslevense</name>
    <dbReference type="NCBI Taxonomy" id="2981993"/>
    <lineage>
        <taxon>Bacteria</taxon>
        <taxon>Pseudomonadati</taxon>
        <taxon>Bacteroidota</taxon>
        <taxon>Saprospiria</taxon>
        <taxon>Saprospirales</taxon>
        <taxon>Saprospiraceae</taxon>
        <taxon>Candidatus Defluviibacterium</taxon>
    </lineage>
</organism>
<accession>A0A9D7XHU7</accession>
<dbReference type="Gene3D" id="2.40.160.60">
    <property type="entry name" value="Outer membrane protein transport protein (OMPP1/FadL/TodX)"/>
    <property type="match status" value="1"/>
</dbReference>
<dbReference type="SUPFAM" id="SSF56935">
    <property type="entry name" value="Porins"/>
    <property type="match status" value="1"/>
</dbReference>
<reference evidence="1 2" key="1">
    <citation type="submission" date="2020-10" db="EMBL/GenBank/DDBJ databases">
        <title>Connecting structure to function with the recovery of over 1000 high-quality activated sludge metagenome-assembled genomes encoding full-length rRNA genes using long-read sequencing.</title>
        <authorList>
            <person name="Singleton C.M."/>
            <person name="Petriglieri F."/>
            <person name="Kristensen J.M."/>
            <person name="Kirkegaard R.H."/>
            <person name="Michaelsen T.Y."/>
            <person name="Andersen M.H."/>
            <person name="Karst S.M."/>
            <person name="Dueholm M.S."/>
            <person name="Nielsen P.H."/>
            <person name="Albertsen M."/>
        </authorList>
    </citation>
    <scope>NUCLEOTIDE SEQUENCE [LARGE SCALE GENOMIC DNA]</scope>
    <source>
        <strain evidence="1">Ribe_18-Q3-R11-54_BAT3C.373</strain>
    </source>
</reference>
<proteinExistence type="predicted"/>
<evidence type="ECO:0008006" key="3">
    <source>
        <dbReference type="Google" id="ProtNLM"/>
    </source>
</evidence>
<comment type="caution">
    <text evidence="1">The sequence shown here is derived from an EMBL/GenBank/DDBJ whole genome shotgun (WGS) entry which is preliminary data.</text>
</comment>
<sequence length="514" mass="57532">MKRTIFFLLSFYCTNQFVNAQIAADALRINLTRPIGTARALGCNGSFGAIGADFSAIGINPAGLGLFRKSDFNFTAHGFISKVDATLQGSASNLESSRLSNDFNLSSIGLVITSNPIGSAWKNVNFSIGINNTGNFEQRFFYEGKSLGSITSRFLERSIDPNYDDGRGINADNLDGFEAGLAYETGALYVGKRDQNNVYYTTDLVSFSKALIPKSQYVKAIGNTYDFNIGLAGNYQEKLSIGLTINSPFGSFETTKEYHEFETKSGDLYPFKSLTFTEKLTTEYNGIQAKMGLIYKPINALRIGLAWHTPTYHWFKDFYNNSLNYQYIDSNKVQSYDAYSPDGQFSYRLTTPMRWVGSLGYVSQYGFINIDVDYFNPSKSKFDFTTLSNNNNELVAEQLANADIKKQFKPVLQTRIGAEAVIKKLRLRAGIEFLNSPYKNAENLTVGYSGGFGFRFKRVYLDFAYKNSFREEGFVPFITGNSDFDGNGTIDAPMSLVNNRIHEHFIQTTVGFKF</sequence>
<evidence type="ECO:0000313" key="2">
    <source>
        <dbReference type="Proteomes" id="UP000808349"/>
    </source>
</evidence>
<evidence type="ECO:0000313" key="1">
    <source>
        <dbReference type="EMBL" id="MBK9718063.1"/>
    </source>
</evidence>
<dbReference type="AlphaFoldDB" id="A0A9D7XHU7"/>
<name>A0A9D7XHU7_9BACT</name>